<feature type="chain" id="PRO_5017486731" evidence="1">
    <location>
        <begin position="20"/>
        <end position="208"/>
    </location>
</feature>
<organism evidence="2 3">
    <name type="scientific">Chryseolinea soli</name>
    <dbReference type="NCBI Taxonomy" id="2321403"/>
    <lineage>
        <taxon>Bacteria</taxon>
        <taxon>Pseudomonadati</taxon>
        <taxon>Bacteroidota</taxon>
        <taxon>Cytophagia</taxon>
        <taxon>Cytophagales</taxon>
        <taxon>Fulvivirgaceae</taxon>
        <taxon>Chryseolinea</taxon>
    </lineage>
</organism>
<keyword evidence="1" id="KW-0732">Signal</keyword>
<protein>
    <submittedName>
        <fullName evidence="2">Uncharacterized protein</fullName>
    </submittedName>
</protein>
<dbReference type="Proteomes" id="UP000266183">
    <property type="component" value="Chromosome"/>
</dbReference>
<gene>
    <name evidence="2" type="ORF">D4L85_00900</name>
</gene>
<evidence type="ECO:0000256" key="1">
    <source>
        <dbReference type="SAM" id="SignalP"/>
    </source>
</evidence>
<name>A0A385SH39_9BACT</name>
<dbReference type="OrthoDB" id="883307at2"/>
<evidence type="ECO:0000313" key="3">
    <source>
        <dbReference type="Proteomes" id="UP000266183"/>
    </source>
</evidence>
<accession>A0A385SH39</accession>
<dbReference type="EMBL" id="CP032382">
    <property type="protein sequence ID" value="AYB29225.1"/>
    <property type="molecule type" value="Genomic_DNA"/>
</dbReference>
<dbReference type="AlphaFoldDB" id="A0A385SH39"/>
<proteinExistence type="predicted"/>
<reference evidence="3" key="1">
    <citation type="submission" date="2018-09" db="EMBL/GenBank/DDBJ databases">
        <title>Chryseolinea sp. KIS68-18 isolated from soil.</title>
        <authorList>
            <person name="Weon H.-Y."/>
            <person name="Kwon S.-W."/>
            <person name="Lee S.A."/>
        </authorList>
    </citation>
    <scope>NUCLEOTIDE SEQUENCE [LARGE SCALE GENOMIC DNA]</scope>
    <source>
        <strain evidence="3">KIS68-18</strain>
    </source>
</reference>
<feature type="signal peptide" evidence="1">
    <location>
        <begin position="1"/>
        <end position="19"/>
    </location>
</feature>
<sequence>MKILSAIAGLSGLTLICFACQVKQTETSTATTDTLANDTAMTEADIAELVENDTTANDCVRSEPEPVLKKAVYPNETFQRQPNGNAIEATDLANNDRLIIYHKGCEYYWLTFRFETSRFQADTTDVPYWMDKAVGFMRDIRKGLDAGVDTDNGTEAIARLLKEKKTAELTEEIVFQEGSIRSAATLDRIQKIDDGHYAIELSFFTGPL</sequence>
<evidence type="ECO:0000313" key="2">
    <source>
        <dbReference type="EMBL" id="AYB29225.1"/>
    </source>
</evidence>
<keyword evidence="3" id="KW-1185">Reference proteome</keyword>
<dbReference type="KEGG" id="chk:D4L85_00900"/>
<dbReference type="RefSeq" id="WP_119752548.1">
    <property type="nucleotide sequence ID" value="NZ_CP032382.1"/>
</dbReference>